<name>A0A835ZI43_9STRA</name>
<organism evidence="2 3">
    <name type="scientific">Tribonema minus</name>
    <dbReference type="NCBI Taxonomy" id="303371"/>
    <lineage>
        <taxon>Eukaryota</taxon>
        <taxon>Sar</taxon>
        <taxon>Stramenopiles</taxon>
        <taxon>Ochrophyta</taxon>
        <taxon>PX clade</taxon>
        <taxon>Xanthophyceae</taxon>
        <taxon>Tribonematales</taxon>
        <taxon>Tribonemataceae</taxon>
        <taxon>Tribonema</taxon>
    </lineage>
</organism>
<feature type="region of interest" description="Disordered" evidence="1">
    <location>
        <begin position="62"/>
        <end position="155"/>
    </location>
</feature>
<gene>
    <name evidence="2" type="ORF">JKP88DRAFT_347500</name>
</gene>
<keyword evidence="3" id="KW-1185">Reference proteome</keyword>
<sequence length="517" mass="53804">MSATLSLLHSFTMRRTSKAVSEMMADSDCSSQGSNSPCGVLFLGASSRSLALSTGYVSARSRISRPDSRIPAPSSPWTSACWSDTEFPPGSSGSDSEDDYDSTIEDLEDEDVGLTATKPSRLQGGFRTPHTVRLSSGASSQASSAPSSTVSCLSTSMWPSPTSLPPAGAAAYDECVTLTMVPAAAAAAASAQRAQHPPDHHARLRSPPPPAPIVNTLHRRYVSTPPRQFCGGDFGATAAAADARPTLAHRYSYSPPPRLTHPHFCRGESNSPPPAAMAPICGSDASASPLPEPRGVTPHSVDRRTAPAPFHRTARGTLENSASGRSHASAASSPGPYSRAPSPPPRDAAPPLGAAAALQPAIRGVLTSSGLTARQVAPRRALARLVRPRAVRRTHASRLFLDAAADALCWARVDRSVWSSSASSSSGSGSGGGGARRQQELARVPVRSITKVARAGCTVTVRFRGSSGGGGGSIGGAAAAALLRRWWRRSLVFELDAPADAAALERFIQDLLDDRRA</sequence>
<feature type="region of interest" description="Disordered" evidence="1">
    <location>
        <begin position="419"/>
        <end position="440"/>
    </location>
</feature>
<feature type="region of interest" description="Disordered" evidence="1">
    <location>
        <begin position="189"/>
        <end position="214"/>
    </location>
</feature>
<dbReference type="AlphaFoldDB" id="A0A835ZI43"/>
<proteinExistence type="predicted"/>
<dbReference type="EMBL" id="JAFCMP010000024">
    <property type="protein sequence ID" value="KAG5191074.1"/>
    <property type="molecule type" value="Genomic_DNA"/>
</dbReference>
<feature type="region of interest" description="Disordered" evidence="1">
    <location>
        <begin position="262"/>
        <end position="352"/>
    </location>
</feature>
<evidence type="ECO:0000313" key="2">
    <source>
        <dbReference type="EMBL" id="KAG5191074.1"/>
    </source>
</evidence>
<feature type="compositionally biased region" description="Low complexity" evidence="1">
    <location>
        <begin position="135"/>
        <end position="155"/>
    </location>
</feature>
<feature type="compositionally biased region" description="Acidic residues" evidence="1">
    <location>
        <begin position="95"/>
        <end position="112"/>
    </location>
</feature>
<feature type="compositionally biased region" description="Low complexity" evidence="1">
    <location>
        <begin position="321"/>
        <end position="340"/>
    </location>
</feature>
<comment type="caution">
    <text evidence="2">The sequence shown here is derived from an EMBL/GenBank/DDBJ whole genome shotgun (WGS) entry which is preliminary data.</text>
</comment>
<dbReference type="Proteomes" id="UP000664859">
    <property type="component" value="Unassembled WGS sequence"/>
</dbReference>
<evidence type="ECO:0000313" key="3">
    <source>
        <dbReference type="Proteomes" id="UP000664859"/>
    </source>
</evidence>
<protein>
    <submittedName>
        <fullName evidence="2">Uncharacterized protein</fullName>
    </submittedName>
</protein>
<evidence type="ECO:0000256" key="1">
    <source>
        <dbReference type="SAM" id="MobiDB-lite"/>
    </source>
</evidence>
<accession>A0A835ZI43</accession>
<reference evidence="2" key="1">
    <citation type="submission" date="2021-02" db="EMBL/GenBank/DDBJ databases">
        <title>First Annotated Genome of the Yellow-green Alga Tribonema minus.</title>
        <authorList>
            <person name="Mahan K.M."/>
        </authorList>
    </citation>
    <scope>NUCLEOTIDE SEQUENCE</scope>
    <source>
        <strain evidence="2">UTEX B ZZ1240</strain>
    </source>
</reference>